<gene>
    <name evidence="1" type="ORF">PSA21_63</name>
</gene>
<keyword evidence="2" id="KW-1185">Reference proteome</keyword>
<dbReference type="Proteomes" id="UP000294134">
    <property type="component" value="Segment"/>
</dbReference>
<evidence type="ECO:0000313" key="1">
    <source>
        <dbReference type="EMBL" id="QBJ02592.1"/>
    </source>
</evidence>
<protein>
    <submittedName>
        <fullName evidence="1">Uncharacterized protein</fullName>
    </submittedName>
</protein>
<name>A0A481W4N0_9CAUD</name>
<proteinExistence type="predicted"/>
<accession>A0A481W4N0</accession>
<organism evidence="1 2">
    <name type="scientific">Pseudomonas phage Psa21</name>
    <dbReference type="NCBI Taxonomy" id="2530023"/>
    <lineage>
        <taxon>Viruses</taxon>
        <taxon>Duplodnaviria</taxon>
        <taxon>Heunggongvirae</taxon>
        <taxon>Uroviricota</taxon>
        <taxon>Caudoviricetes</taxon>
        <taxon>Chimalliviridae</taxon>
        <taxon>Tepukevirus</taxon>
        <taxon>Tepukevirus Psa21</taxon>
    </lineage>
</organism>
<evidence type="ECO:0000313" key="2">
    <source>
        <dbReference type="Proteomes" id="UP000294134"/>
    </source>
</evidence>
<sequence>MTDVPEQPKKNMTRGTRSFTGEVFTLVYNTESGHYDIAFEGAQFPVRFVAPAAFDSLINPLAAGMKHKSGRHNFTLEFEGDSLVEITNDAAVDGASVTRTASVTVPFDSSIVEWIRVIRELPVERALRIK</sequence>
<dbReference type="EMBL" id="MK552327">
    <property type="protein sequence ID" value="QBJ02592.1"/>
    <property type="molecule type" value="Genomic_DNA"/>
</dbReference>
<reference evidence="1 2" key="1">
    <citation type="submission" date="2019-02" db="EMBL/GenBank/DDBJ databases">
        <authorList>
            <person name="Frampton R.A."/>
            <person name="Wojtus J.K."/>
            <person name="Fineran P.C."/>
            <person name="Hendrickson H.L."/>
        </authorList>
    </citation>
    <scope>NUCLEOTIDE SEQUENCE [LARGE SCALE GENOMIC DNA]</scope>
</reference>